<evidence type="ECO:0000256" key="6">
    <source>
        <dbReference type="PROSITE-ProRule" id="PRU01384"/>
    </source>
</evidence>
<dbReference type="OrthoDB" id="9806486at2"/>
<evidence type="ECO:0000259" key="8">
    <source>
        <dbReference type="PROSITE" id="PS52040"/>
    </source>
</evidence>
<evidence type="ECO:0000256" key="3">
    <source>
        <dbReference type="ARBA" id="ARBA00023029"/>
    </source>
</evidence>
<dbReference type="InterPro" id="IPR013757">
    <property type="entry name" value="Topo_IIA_A_a_sf"/>
</dbReference>
<evidence type="ECO:0000256" key="5">
    <source>
        <dbReference type="ARBA" id="ARBA00023235"/>
    </source>
</evidence>
<keyword evidence="4 6" id="KW-0238">DNA-binding</keyword>
<feature type="domain" description="Topo IIA-type catalytic" evidence="8">
    <location>
        <begin position="93"/>
        <end position="541"/>
    </location>
</feature>
<evidence type="ECO:0000256" key="1">
    <source>
        <dbReference type="ARBA" id="ARBA00000185"/>
    </source>
</evidence>
<feature type="compositionally biased region" description="Low complexity" evidence="7">
    <location>
        <begin position="27"/>
        <end position="46"/>
    </location>
</feature>
<dbReference type="KEGG" id="elut:CKA38_07060"/>
<keyword evidence="10" id="KW-1185">Reference proteome</keyword>
<comment type="catalytic activity">
    <reaction evidence="1 6">
        <text>ATP-dependent breakage, passage and rejoining of double-stranded DNA.</text>
        <dbReference type="EC" id="5.6.2.2"/>
    </reaction>
</comment>
<name>A0A2U8E2H0_9BACT</name>
<dbReference type="NCBIfam" id="NF007209">
    <property type="entry name" value="PRK09631.1"/>
    <property type="match status" value="1"/>
</dbReference>
<feature type="region of interest" description="Disordered" evidence="7">
    <location>
        <begin position="1"/>
        <end position="69"/>
    </location>
</feature>
<dbReference type="Gene3D" id="3.90.199.10">
    <property type="entry name" value="Topoisomerase II, domain 5"/>
    <property type="match status" value="1"/>
</dbReference>
<evidence type="ECO:0000313" key="10">
    <source>
        <dbReference type="Proteomes" id="UP000244896"/>
    </source>
</evidence>
<dbReference type="PANTHER" id="PTHR43493">
    <property type="entry name" value="DNA GYRASE/TOPOISOMERASE SUBUNIT A"/>
    <property type="match status" value="1"/>
</dbReference>
<dbReference type="InterPro" id="IPR013760">
    <property type="entry name" value="Topo_IIA-like_dom_sf"/>
</dbReference>
<dbReference type="Gene3D" id="1.10.268.10">
    <property type="entry name" value="Topoisomerase, domain 3"/>
    <property type="match status" value="1"/>
</dbReference>
<dbReference type="Pfam" id="PF00521">
    <property type="entry name" value="DNA_topoisoIV"/>
    <property type="match status" value="1"/>
</dbReference>
<dbReference type="PANTHER" id="PTHR43493:SF5">
    <property type="entry name" value="DNA GYRASE SUBUNIT A, CHLOROPLASTIC_MITOCHONDRIAL"/>
    <property type="match status" value="1"/>
</dbReference>
<dbReference type="SMART" id="SM00434">
    <property type="entry name" value="TOP4c"/>
    <property type="match status" value="1"/>
</dbReference>
<evidence type="ECO:0000256" key="7">
    <source>
        <dbReference type="SAM" id="MobiDB-lite"/>
    </source>
</evidence>
<dbReference type="GO" id="GO:0009330">
    <property type="term" value="C:DNA topoisomerase type II (double strand cut, ATP-hydrolyzing) complex"/>
    <property type="evidence" value="ECO:0007669"/>
    <property type="project" value="TreeGrafter"/>
</dbReference>
<dbReference type="GO" id="GO:0005524">
    <property type="term" value="F:ATP binding"/>
    <property type="evidence" value="ECO:0007669"/>
    <property type="project" value="InterPro"/>
</dbReference>
<proteinExistence type="inferred from homology"/>
<dbReference type="GO" id="GO:0003677">
    <property type="term" value="F:DNA binding"/>
    <property type="evidence" value="ECO:0007669"/>
    <property type="project" value="UniProtKB-UniRule"/>
</dbReference>
<dbReference type="SUPFAM" id="SSF56719">
    <property type="entry name" value="Type II DNA topoisomerase"/>
    <property type="match status" value="1"/>
</dbReference>
<keyword evidence="3 6" id="KW-0799">Topoisomerase</keyword>
<accession>A0A2U8E2H0</accession>
<dbReference type="GO" id="GO:0005737">
    <property type="term" value="C:cytoplasm"/>
    <property type="evidence" value="ECO:0007669"/>
    <property type="project" value="TreeGrafter"/>
</dbReference>
<evidence type="ECO:0000256" key="2">
    <source>
        <dbReference type="ARBA" id="ARBA00008263"/>
    </source>
</evidence>
<organism evidence="9 10">
    <name type="scientific">Ereboglobus luteus</name>
    <dbReference type="NCBI Taxonomy" id="1796921"/>
    <lineage>
        <taxon>Bacteria</taxon>
        <taxon>Pseudomonadati</taxon>
        <taxon>Verrucomicrobiota</taxon>
        <taxon>Opitutia</taxon>
        <taxon>Opitutales</taxon>
        <taxon>Opitutaceae</taxon>
        <taxon>Ereboglobus</taxon>
    </lineage>
</organism>
<dbReference type="AlphaFoldDB" id="A0A2U8E2H0"/>
<feature type="active site" description="O-(5'-phospho-DNA)-tyrosine intermediate" evidence="6">
    <location>
        <position position="174"/>
    </location>
</feature>
<evidence type="ECO:0000313" key="9">
    <source>
        <dbReference type="EMBL" id="AWI09031.1"/>
    </source>
</evidence>
<dbReference type="InterPro" id="IPR002205">
    <property type="entry name" value="Topo_IIA_dom_A"/>
</dbReference>
<dbReference type="RefSeq" id="WP_108824844.1">
    <property type="nucleotide sequence ID" value="NZ_CP023004.1"/>
</dbReference>
<dbReference type="Gene3D" id="3.30.1360.40">
    <property type="match status" value="1"/>
</dbReference>
<reference evidence="9 10" key="1">
    <citation type="journal article" date="2018" name="Syst. Appl. Microbiol.">
        <title>Ereboglobus luteus gen. nov. sp. nov. from cockroach guts, and new insights into the oxygen relationship of the genera Opitutus and Didymococcus (Verrucomicrobia: Opitutaceae).</title>
        <authorList>
            <person name="Tegtmeier D."/>
            <person name="Belitz A."/>
            <person name="Radek R."/>
            <person name="Heimerl T."/>
            <person name="Brune A."/>
        </authorList>
    </citation>
    <scope>NUCLEOTIDE SEQUENCE [LARGE SCALE GENOMIC DNA]</scope>
    <source>
        <strain evidence="9 10">Ho45</strain>
    </source>
</reference>
<evidence type="ECO:0000256" key="4">
    <source>
        <dbReference type="ARBA" id="ARBA00023125"/>
    </source>
</evidence>
<gene>
    <name evidence="9" type="ORF">CKA38_07060</name>
</gene>
<keyword evidence="5 6" id="KW-0413">Isomerase</keyword>
<dbReference type="GO" id="GO:0006265">
    <property type="term" value="P:DNA topological change"/>
    <property type="evidence" value="ECO:0007669"/>
    <property type="project" value="UniProtKB-UniRule"/>
</dbReference>
<comment type="similarity">
    <text evidence="2">Belongs to the type II topoisomerase GyrA/ParC subunit family.</text>
</comment>
<dbReference type="InterPro" id="IPR050220">
    <property type="entry name" value="Type_II_DNA_Topoisomerases"/>
</dbReference>
<dbReference type="NCBIfam" id="NF009397">
    <property type="entry name" value="PRK12758.1"/>
    <property type="match status" value="1"/>
</dbReference>
<sequence length="714" mass="79428">MAKRKQPSDSDDQSELPLDGANAANDTSPASVPASGATPTAAAAATDADEASDAPDSEHPPVPKENSPNATLVRHYNSWFLDYASYVILDRAVPHIDDGLKPVQRRILHTLHEMDDGRFNKVANVVGAAMRFHPHGDASIEAALVGIAQRGLLIEPQGNFGNTLTGDGAAAARYIEARLTPFAREVVFNAKTTTWQLSYDGRAKEPVTLPVKFPLVLAEGAEGIAVGLSTRILPHNFNDLCRASINHLQGKNFRIFPDFPTGGIADFSEYNNGARGGKVKIRARIEQRTKYLLAITELPFGVTTTSLIDSILGANAKGKLKVKHVDDNTSDKVEILVHLPQGSDPDQVIQQLYVFTNCQVSISPAACVIETDEQGNDRPIFLSVPDILKRSTDKTVSLLKQELEIRLEELEAKWHWDSLVRIFIEEKVYKLIETCKTKEAADEAIRKGLQPFIKRLRRPVTDEDITKLGDIPIKRTAAYNRFKAEEEIKGIEKEISGTKHNLKHLTAYAVKWFETLQEKYGKGRKRRTEYDEIEQISLAEVVSANQRLYVNRDEGFIGLNWRQHEFVTECTVLDDVLCFMADGTMKVARVADKLFMGRNIIHIAIMPKEGDKHFYTMVYQDKKTGKAFAKRFQIGGVTREKLYPLVSSEGSKVVYFHVAKKEADMPATLNIELSGRCSARKKEFEFDAARLGVGARGNKGLTVTEYPIKRVKAA</sequence>
<dbReference type="EMBL" id="CP023004">
    <property type="protein sequence ID" value="AWI09031.1"/>
    <property type="molecule type" value="Genomic_DNA"/>
</dbReference>
<protein>
    <submittedName>
        <fullName evidence="9">DNA topoisomerase</fullName>
    </submittedName>
</protein>
<dbReference type="InterPro" id="IPR013758">
    <property type="entry name" value="Topo_IIA_A/C_ab"/>
</dbReference>
<dbReference type="Proteomes" id="UP000244896">
    <property type="component" value="Chromosome"/>
</dbReference>
<dbReference type="PROSITE" id="PS52040">
    <property type="entry name" value="TOPO_IIA"/>
    <property type="match status" value="1"/>
</dbReference>
<dbReference type="GO" id="GO:0003918">
    <property type="term" value="F:DNA topoisomerase type II (double strand cut, ATP-hydrolyzing) activity"/>
    <property type="evidence" value="ECO:0007669"/>
    <property type="project" value="UniProtKB-EC"/>
</dbReference>